<evidence type="ECO:0000313" key="1">
    <source>
        <dbReference type="EMBL" id="KAK8943042.1"/>
    </source>
</evidence>
<sequence>MASRQELEIEADGVDIETLWRALTKDKIEVLQKAAPGLLTDGKILEGDEIALGTLLYLNYGPATHELEPLKERIVEFDEGKHVLTFLGLEGGYLNLGFTHFLVTFKLDDVGGGKTKVNASLTYDLKENFDGSQLLEEFFKLLHYYLDRVITYLQQKHED</sequence>
<accession>A0AAP0BLB3</accession>
<dbReference type="Gene3D" id="3.30.530.20">
    <property type="match status" value="1"/>
</dbReference>
<organism evidence="1 2">
    <name type="scientific">Platanthera zijinensis</name>
    <dbReference type="NCBI Taxonomy" id="2320716"/>
    <lineage>
        <taxon>Eukaryota</taxon>
        <taxon>Viridiplantae</taxon>
        <taxon>Streptophyta</taxon>
        <taxon>Embryophyta</taxon>
        <taxon>Tracheophyta</taxon>
        <taxon>Spermatophyta</taxon>
        <taxon>Magnoliopsida</taxon>
        <taxon>Liliopsida</taxon>
        <taxon>Asparagales</taxon>
        <taxon>Orchidaceae</taxon>
        <taxon>Orchidoideae</taxon>
        <taxon>Orchideae</taxon>
        <taxon>Orchidinae</taxon>
        <taxon>Platanthera</taxon>
    </lineage>
</organism>
<dbReference type="Proteomes" id="UP001418222">
    <property type="component" value="Unassembled WGS sequence"/>
</dbReference>
<reference evidence="1 2" key="1">
    <citation type="journal article" date="2022" name="Nat. Plants">
        <title>Genomes of leafy and leafless Platanthera orchids illuminate the evolution of mycoheterotrophy.</title>
        <authorList>
            <person name="Li M.H."/>
            <person name="Liu K.W."/>
            <person name="Li Z."/>
            <person name="Lu H.C."/>
            <person name="Ye Q.L."/>
            <person name="Zhang D."/>
            <person name="Wang J.Y."/>
            <person name="Li Y.F."/>
            <person name="Zhong Z.M."/>
            <person name="Liu X."/>
            <person name="Yu X."/>
            <person name="Liu D.K."/>
            <person name="Tu X.D."/>
            <person name="Liu B."/>
            <person name="Hao Y."/>
            <person name="Liao X.Y."/>
            <person name="Jiang Y.T."/>
            <person name="Sun W.H."/>
            <person name="Chen J."/>
            <person name="Chen Y.Q."/>
            <person name="Ai Y."/>
            <person name="Zhai J.W."/>
            <person name="Wu S.S."/>
            <person name="Zhou Z."/>
            <person name="Hsiao Y.Y."/>
            <person name="Wu W.L."/>
            <person name="Chen Y.Y."/>
            <person name="Lin Y.F."/>
            <person name="Hsu J.L."/>
            <person name="Li C.Y."/>
            <person name="Wang Z.W."/>
            <person name="Zhao X."/>
            <person name="Zhong W.Y."/>
            <person name="Ma X.K."/>
            <person name="Ma L."/>
            <person name="Huang J."/>
            <person name="Chen G.Z."/>
            <person name="Huang M.Z."/>
            <person name="Huang L."/>
            <person name="Peng D.H."/>
            <person name="Luo Y.B."/>
            <person name="Zou S.Q."/>
            <person name="Chen S.P."/>
            <person name="Lan S."/>
            <person name="Tsai W.C."/>
            <person name="Van de Peer Y."/>
            <person name="Liu Z.J."/>
        </authorList>
    </citation>
    <scope>NUCLEOTIDE SEQUENCE [LARGE SCALE GENOMIC DNA]</scope>
    <source>
        <strain evidence="1">Lor287</strain>
    </source>
</reference>
<dbReference type="EMBL" id="JBBWWQ010000007">
    <property type="protein sequence ID" value="KAK8943042.1"/>
    <property type="molecule type" value="Genomic_DNA"/>
</dbReference>
<protein>
    <submittedName>
        <fullName evidence="1">Uncharacterized protein</fullName>
    </submittedName>
</protein>
<dbReference type="InterPro" id="IPR023393">
    <property type="entry name" value="START-like_dom_sf"/>
</dbReference>
<evidence type="ECO:0000313" key="2">
    <source>
        <dbReference type="Proteomes" id="UP001418222"/>
    </source>
</evidence>
<proteinExistence type="predicted"/>
<keyword evidence="2" id="KW-1185">Reference proteome</keyword>
<dbReference type="SUPFAM" id="SSF55961">
    <property type="entry name" value="Bet v1-like"/>
    <property type="match status" value="1"/>
</dbReference>
<dbReference type="AlphaFoldDB" id="A0AAP0BLB3"/>
<comment type="caution">
    <text evidence="1">The sequence shown here is derived from an EMBL/GenBank/DDBJ whole genome shotgun (WGS) entry which is preliminary data.</text>
</comment>
<name>A0AAP0BLB3_9ASPA</name>
<gene>
    <name evidence="1" type="ORF">KSP39_PZI009345</name>
</gene>